<proteinExistence type="predicted"/>
<dbReference type="AlphaFoldDB" id="A0A3S3M017"/>
<dbReference type="Proteomes" id="UP000285970">
    <property type="component" value="Unassembled WGS sequence"/>
</dbReference>
<organism evidence="1 2">
    <name type="scientific">Microbacterium enclense</name>
    <dbReference type="NCBI Taxonomy" id="993073"/>
    <lineage>
        <taxon>Bacteria</taxon>
        <taxon>Bacillati</taxon>
        <taxon>Actinomycetota</taxon>
        <taxon>Actinomycetes</taxon>
        <taxon>Micrococcales</taxon>
        <taxon>Microbacteriaceae</taxon>
        <taxon>Microbacterium</taxon>
    </lineage>
</organism>
<sequence length="428" mass="46685">MSLFAGGINWPEDLQLVLVGKDEGARSGKIREASGKYVVDVERGLSFQQGWRGIDNSRVATTVIGGQPAIMRGYSGGAAFHLSEVRIGSDALTQEYVAIRAEFELLPSLSTIRHEDGAARSASAEIVLPPLESARTMALLLDARGVAEIRSPNPAPMEEYGSHLAALQDLIVFAADQPAERVSLTGVLADGTEVAVHGWTRYPAFESRGRQPVEYLLRFGAAYFATVVEAWWKMRVDFRPVPQILAAVRYEPGFVESDVIALAAALERFTKQKFPPPMSPPRLDAQEFAVIEDTLQALLPTLSGAQRAFVNGIRNDARRTRYEEYVGALIESLQPEHLAHTKINLANWTAALHSARNDIAHEGAPNPANPVLFVDAQESRALRDATRVILTLATLAHLGVPDPVLSRASERLGVRYGVRHVDSAIYAP</sequence>
<dbReference type="OrthoDB" id="4578094at2"/>
<evidence type="ECO:0000313" key="1">
    <source>
        <dbReference type="EMBL" id="RWR22875.1"/>
    </source>
</evidence>
<protein>
    <submittedName>
        <fullName evidence="1">Uncharacterized protein</fullName>
    </submittedName>
</protein>
<reference evidence="1 2" key="1">
    <citation type="journal article" date="2018" name="Front. Microbiol.">
        <title>Novel Insights Into Bacterial Dimethylsulfoniopropionate Catabolism in the East China Sea.</title>
        <authorList>
            <person name="Liu J."/>
            <person name="Liu J."/>
            <person name="Zhang S.H."/>
            <person name="Liang J."/>
            <person name="Lin H."/>
            <person name="Song D."/>
            <person name="Yang G.P."/>
            <person name="Todd J.D."/>
            <person name="Zhang X.H."/>
        </authorList>
    </citation>
    <scope>NUCLEOTIDE SEQUENCE [LARGE SCALE GENOMIC DNA]</scope>
    <source>
        <strain evidence="1 2">ZYFD042</strain>
    </source>
</reference>
<comment type="caution">
    <text evidence="1">The sequence shown here is derived from an EMBL/GenBank/DDBJ whole genome shotgun (WGS) entry which is preliminary data.</text>
</comment>
<dbReference type="EMBL" id="RBZY01000003">
    <property type="protein sequence ID" value="RWR22875.1"/>
    <property type="molecule type" value="Genomic_DNA"/>
</dbReference>
<evidence type="ECO:0000313" key="2">
    <source>
        <dbReference type="Proteomes" id="UP000285970"/>
    </source>
</evidence>
<gene>
    <name evidence="1" type="ORF">D8Y23_01445</name>
</gene>
<accession>A0A3S3M017</accession>
<name>A0A3S3M017_9MICO</name>
<dbReference type="RefSeq" id="WP_128216390.1">
    <property type="nucleotide sequence ID" value="NZ_RBZY01000003.1"/>
</dbReference>